<keyword evidence="2" id="KW-1185">Reference proteome</keyword>
<evidence type="ECO:0000313" key="1">
    <source>
        <dbReference type="EMBL" id="KAI5649773.1"/>
    </source>
</evidence>
<dbReference type="Proteomes" id="UP001060085">
    <property type="component" value="Linkage Group LG08"/>
</dbReference>
<organism evidence="1 2">
    <name type="scientific">Catharanthus roseus</name>
    <name type="common">Madagascar periwinkle</name>
    <name type="synonym">Vinca rosea</name>
    <dbReference type="NCBI Taxonomy" id="4058"/>
    <lineage>
        <taxon>Eukaryota</taxon>
        <taxon>Viridiplantae</taxon>
        <taxon>Streptophyta</taxon>
        <taxon>Embryophyta</taxon>
        <taxon>Tracheophyta</taxon>
        <taxon>Spermatophyta</taxon>
        <taxon>Magnoliopsida</taxon>
        <taxon>eudicotyledons</taxon>
        <taxon>Gunneridae</taxon>
        <taxon>Pentapetalae</taxon>
        <taxon>asterids</taxon>
        <taxon>lamiids</taxon>
        <taxon>Gentianales</taxon>
        <taxon>Apocynaceae</taxon>
        <taxon>Rauvolfioideae</taxon>
        <taxon>Vinceae</taxon>
        <taxon>Catharanthinae</taxon>
        <taxon>Catharanthus</taxon>
    </lineage>
</organism>
<protein>
    <submittedName>
        <fullName evidence="1">Uncharacterized protein</fullName>
    </submittedName>
</protein>
<accession>A0ACB9ZQA6</accession>
<name>A0ACB9ZQA6_CATRO</name>
<gene>
    <name evidence="1" type="ORF">M9H77_35778</name>
</gene>
<comment type="caution">
    <text evidence="1">The sequence shown here is derived from an EMBL/GenBank/DDBJ whole genome shotgun (WGS) entry which is preliminary data.</text>
</comment>
<dbReference type="EMBL" id="CM044708">
    <property type="protein sequence ID" value="KAI5649773.1"/>
    <property type="molecule type" value="Genomic_DNA"/>
</dbReference>
<proteinExistence type="predicted"/>
<evidence type="ECO:0000313" key="2">
    <source>
        <dbReference type="Proteomes" id="UP001060085"/>
    </source>
</evidence>
<sequence length="297" mass="33585">MDPVVEEANKVKKEFEEKHNQILEHINLIQEYGKARTSLLLSPETALAEENLSKISLPRLNGLAQDCLNLLQSLHFKLDLLVPQLPSDDQVKQAQDLAQSWEKEIKGLSLSLRNANLQAKENIRKAAQQERELLLGGGGESTARRRILQTRAGMTSAAESITESLRRTRQMMVQEVERSTSTLMTFEESTGVLRKAETEYKGHRSLLTRTRNLLSTMQRQDILDRVILLVGFVLFSLAVLYVVSKRIGLLKLQRKIIEAVKAGTMKDVEIVPRAPQVNEEAVPKFDIPLEEAMHDEL</sequence>
<reference evidence="2" key="1">
    <citation type="journal article" date="2023" name="Nat. Plants">
        <title>Single-cell RNA sequencing provides a high-resolution roadmap for understanding the multicellular compartmentation of specialized metabolism.</title>
        <authorList>
            <person name="Sun S."/>
            <person name="Shen X."/>
            <person name="Li Y."/>
            <person name="Li Y."/>
            <person name="Wang S."/>
            <person name="Li R."/>
            <person name="Zhang H."/>
            <person name="Shen G."/>
            <person name="Guo B."/>
            <person name="Wei J."/>
            <person name="Xu J."/>
            <person name="St-Pierre B."/>
            <person name="Chen S."/>
            <person name="Sun C."/>
        </authorList>
    </citation>
    <scope>NUCLEOTIDE SEQUENCE [LARGE SCALE GENOMIC DNA]</scope>
</reference>